<evidence type="ECO:0000256" key="11">
    <source>
        <dbReference type="ARBA" id="ARBA00023049"/>
    </source>
</evidence>
<gene>
    <name evidence="16" type="primary">pepN</name>
    <name evidence="16" type="ORF">M6B22_03300</name>
</gene>
<evidence type="ECO:0000256" key="4">
    <source>
        <dbReference type="ARBA" id="ARBA00012564"/>
    </source>
</evidence>
<dbReference type="InterPro" id="IPR042097">
    <property type="entry name" value="Aminopeptidase_N-like_N_sf"/>
</dbReference>
<dbReference type="InterPro" id="IPR027268">
    <property type="entry name" value="Peptidase_M4/M1_CTD_sf"/>
</dbReference>
<evidence type="ECO:0000256" key="8">
    <source>
        <dbReference type="ARBA" id="ARBA00022723"/>
    </source>
</evidence>
<evidence type="ECO:0000256" key="3">
    <source>
        <dbReference type="ARBA" id="ARBA00010136"/>
    </source>
</evidence>
<comment type="catalytic activity">
    <reaction evidence="1">
        <text>Release of an N-terminal amino acid, Xaa-|-Yaa- from a peptide, amide or arylamide. Xaa is preferably Ala, but may be most amino acids including Pro (slow action). When a terminal hydrophobic residue is followed by a prolyl residue, the two may be released as an intact Xaa-Pro dipeptide.</text>
        <dbReference type="EC" id="3.4.11.2"/>
    </reaction>
</comment>
<dbReference type="PANTHER" id="PTHR11533">
    <property type="entry name" value="PROTEASE M1 ZINC METALLOPROTEASE"/>
    <property type="match status" value="1"/>
</dbReference>
<keyword evidence="17" id="KW-1185">Reference proteome</keyword>
<evidence type="ECO:0000256" key="5">
    <source>
        <dbReference type="ARBA" id="ARBA00015611"/>
    </source>
</evidence>
<dbReference type="RefSeq" id="WP_269444348.1">
    <property type="nucleotide sequence ID" value="NZ_CP097463.1"/>
</dbReference>
<dbReference type="Proteomes" id="UP001164693">
    <property type="component" value="Chromosome"/>
</dbReference>
<evidence type="ECO:0000313" key="16">
    <source>
        <dbReference type="EMBL" id="WAX57801.1"/>
    </source>
</evidence>
<dbReference type="InterPro" id="IPR001930">
    <property type="entry name" value="Peptidase_M1"/>
</dbReference>
<keyword evidence="11" id="KW-0482">Metalloprotease</keyword>
<dbReference type="InterPro" id="IPR012778">
    <property type="entry name" value="Pept_M1_aminopeptidase"/>
</dbReference>
<dbReference type="GO" id="GO:0016285">
    <property type="term" value="F:alanyl aminopeptidase activity"/>
    <property type="evidence" value="ECO:0007669"/>
    <property type="project" value="UniProtKB-EC"/>
</dbReference>
<keyword evidence="10" id="KW-0862">Zinc</keyword>
<feature type="domain" description="ERAP1-like C-terminal" evidence="15">
    <location>
        <begin position="507"/>
        <end position="812"/>
    </location>
</feature>
<dbReference type="SUPFAM" id="SSF55486">
    <property type="entry name" value="Metalloproteases ('zincins'), catalytic domain"/>
    <property type="match status" value="1"/>
</dbReference>
<accession>A0ABY7K3W8</accession>
<evidence type="ECO:0000259" key="15">
    <source>
        <dbReference type="Pfam" id="PF11838"/>
    </source>
</evidence>
<dbReference type="Gene3D" id="2.60.40.1730">
    <property type="entry name" value="tricorn interacting facor f3 domain"/>
    <property type="match status" value="1"/>
</dbReference>
<evidence type="ECO:0000256" key="7">
    <source>
        <dbReference type="ARBA" id="ARBA00022670"/>
    </source>
</evidence>
<dbReference type="Gene3D" id="1.10.390.10">
    <property type="entry name" value="Neutral Protease Domain 2"/>
    <property type="match status" value="1"/>
</dbReference>
<evidence type="ECO:0000256" key="6">
    <source>
        <dbReference type="ARBA" id="ARBA00022438"/>
    </source>
</evidence>
<evidence type="ECO:0000256" key="10">
    <source>
        <dbReference type="ARBA" id="ARBA00022833"/>
    </source>
</evidence>
<dbReference type="CDD" id="cd09602">
    <property type="entry name" value="M1_APN"/>
    <property type="match status" value="1"/>
</dbReference>
<dbReference type="PRINTS" id="PR00756">
    <property type="entry name" value="ALADIPTASE"/>
</dbReference>
<dbReference type="InterPro" id="IPR050344">
    <property type="entry name" value="Peptidase_M1_aminopeptidases"/>
</dbReference>
<evidence type="ECO:0000259" key="14">
    <source>
        <dbReference type="Pfam" id="PF01433"/>
    </source>
</evidence>
<evidence type="ECO:0000256" key="1">
    <source>
        <dbReference type="ARBA" id="ARBA00000098"/>
    </source>
</evidence>
<keyword evidence="6 16" id="KW-0031">Aminopeptidase</keyword>
<name>A0ABY7K3W8_9ACTN</name>
<evidence type="ECO:0000313" key="17">
    <source>
        <dbReference type="Proteomes" id="UP001164693"/>
    </source>
</evidence>
<reference evidence="16" key="1">
    <citation type="submission" date="2022-05" db="EMBL/GenBank/DDBJ databases">
        <title>Jatrophihabitans sp. SB3-54 whole genome sequence.</title>
        <authorList>
            <person name="Suh M.K."/>
            <person name="Eom M.K."/>
            <person name="Kim J.S."/>
            <person name="Kim H.S."/>
            <person name="Do H.E."/>
            <person name="Shin Y.K."/>
            <person name="Lee J.-S."/>
        </authorList>
    </citation>
    <scope>NUCLEOTIDE SEQUENCE</scope>
    <source>
        <strain evidence="16">SB3-54</strain>
    </source>
</reference>
<dbReference type="EC" id="3.4.11.2" evidence="4"/>
<keyword evidence="8" id="KW-0479">Metal-binding</keyword>
<keyword evidence="9 16" id="KW-0378">Hydrolase</keyword>
<feature type="domain" description="Peptidase M1 membrane alanine aminopeptidase" evidence="14">
    <location>
        <begin position="223"/>
        <end position="435"/>
    </location>
</feature>
<dbReference type="InterPro" id="IPR014782">
    <property type="entry name" value="Peptidase_M1_dom"/>
</dbReference>
<dbReference type="Pfam" id="PF01433">
    <property type="entry name" value="Peptidase_M1"/>
    <property type="match status" value="1"/>
</dbReference>
<comment type="similarity">
    <text evidence="3">Belongs to the peptidase M1 family.</text>
</comment>
<dbReference type="EMBL" id="CP097463">
    <property type="protein sequence ID" value="WAX57801.1"/>
    <property type="molecule type" value="Genomic_DNA"/>
</dbReference>
<sequence>MRSITRDEAAERAELLGVDGYQVALDLTGDGPTFTSRTRIRFRCADPRRGSWVDVKPHRLTRVTLNGTPVPVETMAGGRLPLTGLAESNELVVEAQMAYSHDGEGLHRHVDPADGNVYLYAMSFLDAAPRWFACFDQPDLKAPYRFEVRCPDGWTVAGNAPATRGADGSWLLEQARPLSTYFTTLIAGPYHSIRTEHDGIALVLHARASLAEHLDRDAAELAQITADCLDEFHRLFGVRYPWGEYHQAFVPEFNAGAMENPGCVTFRDPLVFRSRATDAEHAVRASTIAHEMAHMWFGDLVTMRWWDDLWLNESFAEYLGHRVCDAVTRHRSWVEFGIVRKAWGYTADRRPSTHPVAGNGAADAATALSDFDGISYAKGAAVLRQLGAYLGEDVFLTGLRRYFADHAFGNASLADLLAAWTAAGAADLPAWTEQWLQSSGLDTLRAEHVDGTVTVHCEPPPGTHALRRHAVTVAAFDAAGRQVAQQPALLAGPSTSVPLGRSEQLVIADSLDETWAKIAFDDAAWRALPAAVGGLDPLPRVVVCNAMRLAVADAELAPQAALEVALAVLAIDPSDAVVGVLARWLSEVLIGRYLPPAECDTAAERLAVLLLDVATAAVPGSGLQLAAVRGYVRACADSDRLRGWLAGAAVPDGVVIDTELRWEVVRRLATLGALDVAQLDAEAAADRSTQGAVHAAACRALRPDAEAKHAAWQTIMADAGCPNYELYAIANAFWQPSQRELTAPYVERYFAEIADLAAIRSGWVLARVSEYAYPQTAADPHTVELTEALLARDDLDPGVRRSVLDAGDDLRRVVASRQKFG</sequence>
<evidence type="ECO:0000256" key="13">
    <source>
        <dbReference type="ARBA" id="ARBA00031533"/>
    </source>
</evidence>
<keyword evidence="7" id="KW-0645">Protease</keyword>
<dbReference type="Pfam" id="PF11838">
    <property type="entry name" value="ERAP1_C"/>
    <property type="match status" value="1"/>
</dbReference>
<evidence type="ECO:0000256" key="12">
    <source>
        <dbReference type="ARBA" id="ARBA00029811"/>
    </source>
</evidence>
<dbReference type="NCBIfam" id="TIGR02412">
    <property type="entry name" value="pepN_strep_liv"/>
    <property type="match status" value="1"/>
</dbReference>
<organism evidence="16 17">
    <name type="scientific">Jatrophihabitans cynanchi</name>
    <dbReference type="NCBI Taxonomy" id="2944128"/>
    <lineage>
        <taxon>Bacteria</taxon>
        <taxon>Bacillati</taxon>
        <taxon>Actinomycetota</taxon>
        <taxon>Actinomycetes</taxon>
        <taxon>Jatrophihabitantales</taxon>
        <taxon>Jatrophihabitantaceae</taxon>
        <taxon>Jatrophihabitans</taxon>
    </lineage>
</organism>
<protein>
    <recommendedName>
        <fullName evidence="5">Aminopeptidase N</fullName>
        <ecNumber evidence="4">3.4.11.2</ecNumber>
    </recommendedName>
    <alternativeName>
        <fullName evidence="12">Alanine aminopeptidase</fullName>
    </alternativeName>
    <alternativeName>
        <fullName evidence="13">Lysyl aminopeptidase</fullName>
    </alternativeName>
</protein>
<comment type="cofactor">
    <cofactor evidence="2">
        <name>Zn(2+)</name>
        <dbReference type="ChEBI" id="CHEBI:29105"/>
    </cofactor>
</comment>
<dbReference type="InterPro" id="IPR024571">
    <property type="entry name" value="ERAP1-like_C_dom"/>
</dbReference>
<evidence type="ECO:0000256" key="2">
    <source>
        <dbReference type="ARBA" id="ARBA00001947"/>
    </source>
</evidence>
<dbReference type="SUPFAM" id="SSF63737">
    <property type="entry name" value="Leukotriene A4 hydrolase N-terminal domain"/>
    <property type="match status" value="1"/>
</dbReference>
<evidence type="ECO:0000256" key="9">
    <source>
        <dbReference type="ARBA" id="ARBA00022801"/>
    </source>
</evidence>
<dbReference type="PANTHER" id="PTHR11533:SF174">
    <property type="entry name" value="PUROMYCIN-SENSITIVE AMINOPEPTIDASE-RELATED"/>
    <property type="match status" value="1"/>
</dbReference>
<proteinExistence type="inferred from homology"/>